<keyword evidence="2" id="KW-1185">Reference proteome</keyword>
<evidence type="ECO:0000313" key="1">
    <source>
        <dbReference type="EMBL" id="MCS3903575.1"/>
    </source>
</evidence>
<sequence length="88" mass="10345">MSKVKQRNTKAIDHLAKQKDDEIDTNDINEISDWSGATRGRFYRPVKKQVTLRLDADLVAWFRSQGAKYQTRMNAVLRDYMERHSDSK</sequence>
<dbReference type="InterPro" id="IPR025528">
    <property type="entry name" value="BrnA_antitoxin"/>
</dbReference>
<proteinExistence type="predicted"/>
<evidence type="ECO:0000313" key="2">
    <source>
        <dbReference type="Proteomes" id="UP001204445"/>
    </source>
</evidence>
<protein>
    <submittedName>
        <fullName evidence="1">Uncharacterized protein (DUF4415 family)</fullName>
    </submittedName>
</protein>
<organism evidence="1 2">
    <name type="scientific">Methylohalomonas lacus</name>
    <dbReference type="NCBI Taxonomy" id="398773"/>
    <lineage>
        <taxon>Bacteria</taxon>
        <taxon>Pseudomonadati</taxon>
        <taxon>Pseudomonadota</taxon>
        <taxon>Gammaproteobacteria</taxon>
        <taxon>Methylohalomonadales</taxon>
        <taxon>Methylohalomonadaceae</taxon>
        <taxon>Methylohalomonas</taxon>
    </lineage>
</organism>
<dbReference type="Pfam" id="PF14384">
    <property type="entry name" value="BrnA_antitoxin"/>
    <property type="match status" value="1"/>
</dbReference>
<dbReference type="AlphaFoldDB" id="A0AAE3HKQ5"/>
<reference evidence="1" key="1">
    <citation type="submission" date="2022-08" db="EMBL/GenBank/DDBJ databases">
        <title>Genomic Encyclopedia of Type Strains, Phase III (KMG-III): the genomes of soil and plant-associated and newly described type strains.</title>
        <authorList>
            <person name="Whitman W."/>
        </authorList>
    </citation>
    <scope>NUCLEOTIDE SEQUENCE</scope>
    <source>
        <strain evidence="1">HMT 1</strain>
    </source>
</reference>
<gene>
    <name evidence="1" type="ORF">J2T55_001601</name>
</gene>
<accession>A0AAE3HKQ5</accession>
<dbReference type="EMBL" id="JANUCT010000009">
    <property type="protein sequence ID" value="MCS3903575.1"/>
    <property type="molecule type" value="Genomic_DNA"/>
</dbReference>
<name>A0AAE3HKQ5_9GAMM</name>
<dbReference type="Proteomes" id="UP001204445">
    <property type="component" value="Unassembled WGS sequence"/>
</dbReference>
<comment type="caution">
    <text evidence="1">The sequence shown here is derived from an EMBL/GenBank/DDBJ whole genome shotgun (WGS) entry which is preliminary data.</text>
</comment>
<dbReference type="RefSeq" id="WP_259055415.1">
    <property type="nucleotide sequence ID" value="NZ_JANUCT010000009.1"/>
</dbReference>